<dbReference type="PROSITE" id="PS50178">
    <property type="entry name" value="ZF_FYVE"/>
    <property type="match status" value="1"/>
</dbReference>
<dbReference type="InterPro" id="IPR035927">
    <property type="entry name" value="DUSP-like_sf"/>
</dbReference>
<evidence type="ECO:0000313" key="9">
    <source>
        <dbReference type="EMBL" id="VFT98549.1"/>
    </source>
</evidence>
<protein>
    <submittedName>
        <fullName evidence="9">Aste57867_21881 protein</fullName>
    </submittedName>
</protein>
<proteinExistence type="predicted"/>
<dbReference type="InterPro" id="IPR000306">
    <property type="entry name" value="Znf_FYVE"/>
</dbReference>
<evidence type="ECO:0000256" key="2">
    <source>
        <dbReference type="ARBA" id="ARBA00022771"/>
    </source>
</evidence>
<dbReference type="SUPFAM" id="SSF143791">
    <property type="entry name" value="DUSP-like"/>
    <property type="match status" value="1"/>
</dbReference>
<accession>A0A485LIP5</accession>
<dbReference type="OrthoDB" id="660555at2759"/>
<dbReference type="InterPro" id="IPR011011">
    <property type="entry name" value="Znf_FYVE_PHD"/>
</dbReference>
<evidence type="ECO:0000313" key="10">
    <source>
        <dbReference type="Proteomes" id="UP000332933"/>
    </source>
</evidence>
<dbReference type="GO" id="GO:0008333">
    <property type="term" value="P:endosome to lysosome transport"/>
    <property type="evidence" value="ECO:0007669"/>
    <property type="project" value="TreeGrafter"/>
</dbReference>
<dbReference type="GO" id="GO:0004843">
    <property type="term" value="F:cysteine-type deubiquitinase activity"/>
    <property type="evidence" value="ECO:0007669"/>
    <property type="project" value="InterPro"/>
</dbReference>
<dbReference type="AlphaFoldDB" id="A0A485LIP5"/>
<dbReference type="Pfam" id="PF06337">
    <property type="entry name" value="DUSP"/>
    <property type="match status" value="1"/>
</dbReference>
<evidence type="ECO:0000259" key="6">
    <source>
        <dbReference type="PROSITE" id="PS50178"/>
    </source>
</evidence>
<feature type="domain" description="FYVE-type" evidence="6">
    <location>
        <begin position="53"/>
        <end position="115"/>
    </location>
</feature>
<dbReference type="GO" id="GO:0005769">
    <property type="term" value="C:early endosome"/>
    <property type="evidence" value="ECO:0007669"/>
    <property type="project" value="TreeGrafter"/>
</dbReference>
<dbReference type="InterPro" id="IPR017455">
    <property type="entry name" value="Znf_FYVE-rel"/>
</dbReference>
<keyword evidence="2 4" id="KW-0863">Zinc-finger</keyword>
<evidence type="ECO:0000313" key="8">
    <source>
        <dbReference type="EMBL" id="KAF0686275.1"/>
    </source>
</evidence>
<dbReference type="PANTHER" id="PTHR46280:SF3">
    <property type="entry name" value="PLECKSTRIN HOMOLOGY DOMAIN-CONTAINING FAMILY F MEMBER 1 HOMOLOG"/>
    <property type="match status" value="1"/>
</dbReference>
<keyword evidence="3" id="KW-0862">Zinc</keyword>
<dbReference type="EMBL" id="VJMH01007011">
    <property type="protein sequence ID" value="KAF0686275.1"/>
    <property type="molecule type" value="Genomic_DNA"/>
</dbReference>
<keyword evidence="10" id="KW-1185">Reference proteome</keyword>
<dbReference type="PANTHER" id="PTHR46280">
    <property type="entry name" value="PLECKSTRIN HOMOLOGY DOMAIN-CONTAINING FAMILY F MEMBER 2-RELATED"/>
    <property type="match status" value="1"/>
</dbReference>
<dbReference type="Gene3D" id="3.30.40.10">
    <property type="entry name" value="Zinc/RING finger domain, C3HC4 (zinc finger)"/>
    <property type="match status" value="1"/>
</dbReference>
<gene>
    <name evidence="9" type="primary">Aste57867_21881</name>
    <name evidence="8" type="ORF">As57867_021812</name>
    <name evidence="9" type="ORF">ASTE57867_21881</name>
</gene>
<evidence type="ECO:0000256" key="5">
    <source>
        <dbReference type="SAM" id="MobiDB-lite"/>
    </source>
</evidence>
<evidence type="ECO:0000256" key="4">
    <source>
        <dbReference type="PROSITE-ProRule" id="PRU00091"/>
    </source>
</evidence>
<name>A0A485LIP5_9STRA</name>
<dbReference type="InterPro" id="IPR051765">
    <property type="entry name" value="PH_domain-containing_F"/>
</dbReference>
<dbReference type="EMBL" id="CAADRA010007037">
    <property type="protein sequence ID" value="VFT98549.1"/>
    <property type="molecule type" value="Genomic_DNA"/>
</dbReference>
<dbReference type="Pfam" id="PF01363">
    <property type="entry name" value="FYVE"/>
    <property type="match status" value="1"/>
</dbReference>
<organism evidence="9 10">
    <name type="scientific">Aphanomyces stellatus</name>
    <dbReference type="NCBI Taxonomy" id="120398"/>
    <lineage>
        <taxon>Eukaryota</taxon>
        <taxon>Sar</taxon>
        <taxon>Stramenopiles</taxon>
        <taxon>Oomycota</taxon>
        <taxon>Saprolegniomycetes</taxon>
        <taxon>Saprolegniales</taxon>
        <taxon>Verrucalvaceae</taxon>
        <taxon>Aphanomyces</taxon>
    </lineage>
</organism>
<dbReference type="SMART" id="SM00064">
    <property type="entry name" value="FYVE"/>
    <property type="match status" value="1"/>
</dbReference>
<reference evidence="9 10" key="1">
    <citation type="submission" date="2019-03" db="EMBL/GenBank/DDBJ databases">
        <authorList>
            <person name="Gaulin E."/>
            <person name="Dumas B."/>
        </authorList>
    </citation>
    <scope>NUCLEOTIDE SEQUENCE [LARGE SCALE GENOMIC DNA]</scope>
    <source>
        <strain evidence="9">CBS 568.67</strain>
    </source>
</reference>
<dbReference type="PROSITE" id="PS51283">
    <property type="entry name" value="DUSP"/>
    <property type="match status" value="1"/>
</dbReference>
<sequence>MPHCDVFELGFRVPAATYALLSRRQSEPVLKSPLFTSKTHTSDGIFDVHWIPNSASRVCFVCKDLFGVFRNRRHHCRLCGQLVCNPCSQARSFVRKSAPAVKLERTCVTCSGTLRQLASLGDTRVKLTTSSSPSKPHSASAAPAHALSTSHKATLRKYVVSAAWYASYKMSAIDKSQPLGPIANHSLLYFFQGRLHPKPSLSATDYHVLDPVDWLKLFSVYGGGPCITVPSNDVHNHIAWSIRFTTKPTKKTQIPEMINNHADIEPQSVPTADVERRTKARDAAAAFARAASLARREAEGLAMRKSMASLADFEDLRQSLNLGSRSSRYSTV</sequence>
<evidence type="ECO:0000256" key="3">
    <source>
        <dbReference type="ARBA" id="ARBA00022833"/>
    </source>
</evidence>
<evidence type="ECO:0000259" key="7">
    <source>
        <dbReference type="PROSITE" id="PS51283"/>
    </source>
</evidence>
<dbReference type="Proteomes" id="UP000332933">
    <property type="component" value="Unassembled WGS sequence"/>
</dbReference>
<dbReference type="InterPro" id="IPR013083">
    <property type="entry name" value="Znf_RING/FYVE/PHD"/>
</dbReference>
<dbReference type="SUPFAM" id="SSF57903">
    <property type="entry name" value="FYVE/PHD zinc finger"/>
    <property type="match status" value="1"/>
</dbReference>
<dbReference type="GO" id="GO:0007032">
    <property type="term" value="P:endosome organization"/>
    <property type="evidence" value="ECO:0007669"/>
    <property type="project" value="TreeGrafter"/>
</dbReference>
<feature type="region of interest" description="Disordered" evidence="5">
    <location>
        <begin position="126"/>
        <end position="145"/>
    </location>
</feature>
<dbReference type="InterPro" id="IPR006615">
    <property type="entry name" value="Pept_C19_DUSP"/>
</dbReference>
<feature type="domain" description="DUSP" evidence="7">
    <location>
        <begin position="131"/>
        <end position="232"/>
    </location>
</feature>
<dbReference type="GO" id="GO:0008270">
    <property type="term" value="F:zinc ion binding"/>
    <property type="evidence" value="ECO:0007669"/>
    <property type="project" value="UniProtKB-KW"/>
</dbReference>
<dbReference type="Gene3D" id="3.30.2230.10">
    <property type="entry name" value="DUSP-like"/>
    <property type="match status" value="1"/>
</dbReference>
<reference evidence="8" key="2">
    <citation type="submission" date="2019-06" db="EMBL/GenBank/DDBJ databases">
        <title>Genomics analysis of Aphanomyces spp. identifies a new class of oomycete effector associated with host adaptation.</title>
        <authorList>
            <person name="Gaulin E."/>
        </authorList>
    </citation>
    <scope>NUCLEOTIDE SEQUENCE</scope>
    <source>
        <strain evidence="8">CBS 578.67</strain>
    </source>
</reference>
<dbReference type="GO" id="GO:0035091">
    <property type="term" value="F:phosphatidylinositol binding"/>
    <property type="evidence" value="ECO:0007669"/>
    <property type="project" value="TreeGrafter"/>
</dbReference>
<keyword evidence="1" id="KW-0479">Metal-binding</keyword>
<evidence type="ECO:0000256" key="1">
    <source>
        <dbReference type="ARBA" id="ARBA00022723"/>
    </source>
</evidence>